<comment type="similarity">
    <text evidence="2">Belongs to the plant LTP family.</text>
</comment>
<evidence type="ECO:0000256" key="10">
    <source>
        <dbReference type="SAM" id="Phobius"/>
    </source>
</evidence>
<feature type="region of interest" description="Disordered" evidence="9">
    <location>
        <begin position="143"/>
        <end position="165"/>
    </location>
</feature>
<evidence type="ECO:0000256" key="7">
    <source>
        <dbReference type="ARBA" id="ARBA00023180"/>
    </source>
</evidence>
<evidence type="ECO:0000256" key="4">
    <source>
        <dbReference type="ARBA" id="ARBA00022622"/>
    </source>
</evidence>
<evidence type="ECO:0000256" key="9">
    <source>
        <dbReference type="SAM" id="MobiDB-lite"/>
    </source>
</evidence>
<feature type="signal peptide" evidence="11">
    <location>
        <begin position="1"/>
        <end position="29"/>
    </location>
</feature>
<feature type="chain" id="PRO_5023013778" description="Bifunctional inhibitor/plant lipid transfer protein/seed storage helical domain-containing protein" evidence="11">
    <location>
        <begin position="30"/>
        <end position="203"/>
    </location>
</feature>
<keyword evidence="6" id="KW-1015">Disulfide bond</keyword>
<feature type="compositionally biased region" description="Low complexity" evidence="9">
    <location>
        <begin position="146"/>
        <end position="162"/>
    </location>
</feature>
<dbReference type="InterPro" id="IPR043325">
    <property type="entry name" value="LTSS"/>
</dbReference>
<feature type="transmembrane region" description="Helical" evidence="10">
    <location>
        <begin position="179"/>
        <end position="200"/>
    </location>
</feature>
<keyword evidence="5 11" id="KW-0732">Signal</keyword>
<keyword evidence="14" id="KW-1185">Reference proteome</keyword>
<evidence type="ECO:0000256" key="6">
    <source>
        <dbReference type="ARBA" id="ARBA00023157"/>
    </source>
</evidence>
<reference evidence="14" key="1">
    <citation type="journal article" date="2019" name="Gigascience">
        <title>De novo genome assembly of the endangered Acer yangbiense, a plant species with extremely small populations endemic to Yunnan Province, China.</title>
        <authorList>
            <person name="Yang J."/>
            <person name="Wariss H.M."/>
            <person name="Tao L."/>
            <person name="Zhang R."/>
            <person name="Yun Q."/>
            <person name="Hollingsworth P."/>
            <person name="Dao Z."/>
            <person name="Luo G."/>
            <person name="Guo H."/>
            <person name="Ma Y."/>
            <person name="Sun W."/>
        </authorList>
    </citation>
    <scope>NUCLEOTIDE SEQUENCE [LARGE SCALE GENOMIC DNA]</scope>
    <source>
        <strain evidence="14">cv. Malutang</strain>
    </source>
</reference>
<evidence type="ECO:0000256" key="3">
    <source>
        <dbReference type="ARBA" id="ARBA00022475"/>
    </source>
</evidence>
<evidence type="ECO:0000313" key="13">
    <source>
        <dbReference type="EMBL" id="TXG56046.1"/>
    </source>
</evidence>
<proteinExistence type="inferred from homology"/>
<feature type="domain" description="Bifunctional inhibitor/plant lipid transfer protein/seed storage helical" evidence="12">
    <location>
        <begin position="45"/>
        <end position="126"/>
    </location>
</feature>
<dbReference type="InterPro" id="IPR016140">
    <property type="entry name" value="Bifunc_inhib/LTP/seed_store"/>
</dbReference>
<dbReference type="AlphaFoldDB" id="A0A5C7HIP6"/>
<comment type="subcellular location">
    <subcellularLocation>
        <location evidence="1">Cell membrane</location>
        <topology evidence="1">Lipid-anchor</topology>
        <topology evidence="1">GPI-anchor</topology>
    </subcellularLocation>
</comment>
<protein>
    <recommendedName>
        <fullName evidence="12">Bifunctional inhibitor/plant lipid transfer protein/seed storage helical domain-containing protein</fullName>
    </recommendedName>
</protein>
<evidence type="ECO:0000259" key="12">
    <source>
        <dbReference type="SMART" id="SM00499"/>
    </source>
</evidence>
<dbReference type="EMBL" id="VAHF01000008">
    <property type="protein sequence ID" value="TXG56046.1"/>
    <property type="molecule type" value="Genomic_DNA"/>
</dbReference>
<dbReference type="CDD" id="cd00010">
    <property type="entry name" value="AAI_LTSS"/>
    <property type="match status" value="1"/>
</dbReference>
<gene>
    <name evidence="13" type="ORF">EZV62_017359</name>
</gene>
<keyword evidence="8" id="KW-0449">Lipoprotein</keyword>
<keyword evidence="4" id="KW-0336">GPI-anchor</keyword>
<keyword evidence="3" id="KW-1003">Cell membrane</keyword>
<evidence type="ECO:0000256" key="1">
    <source>
        <dbReference type="ARBA" id="ARBA00004609"/>
    </source>
</evidence>
<dbReference type="InterPro" id="IPR036312">
    <property type="entry name" value="Bifun_inhib/LTP/seed_sf"/>
</dbReference>
<dbReference type="Proteomes" id="UP000323000">
    <property type="component" value="Chromosome 8"/>
</dbReference>
<dbReference type="SUPFAM" id="SSF47699">
    <property type="entry name" value="Bifunctional inhibitor/lipid-transfer protein/seed storage 2S albumin"/>
    <property type="match status" value="1"/>
</dbReference>
<evidence type="ECO:0000256" key="5">
    <source>
        <dbReference type="ARBA" id="ARBA00022729"/>
    </source>
</evidence>
<keyword evidence="10" id="KW-1133">Transmembrane helix</keyword>
<keyword evidence="7" id="KW-0325">Glycoprotein</keyword>
<organism evidence="13 14">
    <name type="scientific">Acer yangbiense</name>
    <dbReference type="NCBI Taxonomy" id="1000413"/>
    <lineage>
        <taxon>Eukaryota</taxon>
        <taxon>Viridiplantae</taxon>
        <taxon>Streptophyta</taxon>
        <taxon>Embryophyta</taxon>
        <taxon>Tracheophyta</taxon>
        <taxon>Spermatophyta</taxon>
        <taxon>Magnoliopsida</taxon>
        <taxon>eudicotyledons</taxon>
        <taxon>Gunneridae</taxon>
        <taxon>Pentapetalae</taxon>
        <taxon>rosids</taxon>
        <taxon>malvids</taxon>
        <taxon>Sapindales</taxon>
        <taxon>Sapindaceae</taxon>
        <taxon>Hippocastanoideae</taxon>
        <taxon>Acereae</taxon>
        <taxon>Acer</taxon>
    </lineage>
</organism>
<dbReference type="Pfam" id="PF14368">
    <property type="entry name" value="LTP_2"/>
    <property type="match status" value="1"/>
</dbReference>
<evidence type="ECO:0000256" key="8">
    <source>
        <dbReference type="ARBA" id="ARBA00023288"/>
    </source>
</evidence>
<dbReference type="PANTHER" id="PTHR33044">
    <property type="entry name" value="BIFUNCTIONAL INHIBITOR/LIPID-TRANSFER PROTEIN/SEED STORAGE 2S ALBUMIN SUPERFAMILY PROTEIN-RELATED"/>
    <property type="match status" value="1"/>
</dbReference>
<evidence type="ECO:0000313" key="14">
    <source>
        <dbReference type="Proteomes" id="UP000323000"/>
    </source>
</evidence>
<keyword evidence="10" id="KW-0812">Transmembrane</keyword>
<dbReference type="GO" id="GO:0005886">
    <property type="term" value="C:plasma membrane"/>
    <property type="evidence" value="ECO:0007669"/>
    <property type="project" value="UniProtKB-SubCell"/>
</dbReference>
<accession>A0A5C7HIP6</accession>
<evidence type="ECO:0000256" key="11">
    <source>
        <dbReference type="SAM" id="SignalP"/>
    </source>
</evidence>
<keyword evidence="10" id="KW-0472">Membrane</keyword>
<sequence length="203" mass="20927">MSTKKNINTSALLLCFVFLTGSGLTVAHAAAPVAGGDDAATQKECSEQFQKVMTCLDYAKGKTASPSAQCCGSVKDIKDNDPKCLCFIIQQAHSGSSEIKSFGIQEAKLLQLPSACELKNASTSNCPKLLGISPTSPDAAIFSGNASTTATPATPTGTSSASEKSDGTKLRSYMVAPTAVVALAVFFCAFPTGAASSMFYKRG</sequence>
<evidence type="ECO:0000256" key="2">
    <source>
        <dbReference type="ARBA" id="ARBA00009748"/>
    </source>
</evidence>
<dbReference type="GO" id="GO:0098552">
    <property type="term" value="C:side of membrane"/>
    <property type="evidence" value="ECO:0007669"/>
    <property type="project" value="UniProtKB-KW"/>
</dbReference>
<name>A0A5C7HIP6_9ROSI</name>
<comment type="caution">
    <text evidence="13">The sequence shown here is derived from an EMBL/GenBank/DDBJ whole genome shotgun (WGS) entry which is preliminary data.</text>
</comment>
<dbReference type="OrthoDB" id="1882492at2759"/>
<dbReference type="SMART" id="SM00499">
    <property type="entry name" value="AAI"/>
    <property type="match status" value="1"/>
</dbReference>
<dbReference type="Gene3D" id="1.10.110.10">
    <property type="entry name" value="Plant lipid-transfer and hydrophobic proteins"/>
    <property type="match status" value="1"/>
</dbReference>